<dbReference type="HOGENOM" id="CLU_136693_0_0_6"/>
<name>G9YC24_HAFAL</name>
<comment type="caution">
    <text evidence="1">The sequence shown here is derived from an EMBL/GenBank/DDBJ whole genome shotgun (WGS) entry which is preliminary data.</text>
</comment>
<dbReference type="EMBL" id="AGCI01000099">
    <property type="protein sequence ID" value="EHM39014.1"/>
    <property type="molecule type" value="Genomic_DNA"/>
</dbReference>
<proteinExistence type="predicted"/>
<dbReference type="Proteomes" id="UP000005959">
    <property type="component" value="Unassembled WGS sequence"/>
</dbReference>
<accession>G9YC24</accession>
<organism evidence="1 2">
    <name type="scientific">Hafnia alvei ATCC 51873</name>
    <dbReference type="NCBI Taxonomy" id="1002364"/>
    <lineage>
        <taxon>Bacteria</taxon>
        <taxon>Pseudomonadati</taxon>
        <taxon>Pseudomonadota</taxon>
        <taxon>Gammaproteobacteria</taxon>
        <taxon>Enterobacterales</taxon>
        <taxon>Hafniaceae</taxon>
        <taxon>Hafnia</taxon>
    </lineage>
</organism>
<protein>
    <submittedName>
        <fullName evidence="1">Uncharacterized protein</fullName>
    </submittedName>
</protein>
<reference evidence="1 2" key="1">
    <citation type="submission" date="2011-08" db="EMBL/GenBank/DDBJ databases">
        <authorList>
            <person name="Weinstock G."/>
            <person name="Sodergren E."/>
            <person name="Clifton S."/>
            <person name="Fulton L."/>
            <person name="Fulton B."/>
            <person name="Courtney L."/>
            <person name="Fronick C."/>
            <person name="Harrison M."/>
            <person name="Strong C."/>
            <person name="Farmer C."/>
            <person name="Delahaunty K."/>
            <person name="Markovic C."/>
            <person name="Hall O."/>
            <person name="Minx P."/>
            <person name="Tomlinson C."/>
            <person name="Mitreva M."/>
            <person name="Hou S."/>
            <person name="Chen J."/>
            <person name="Wollam A."/>
            <person name="Pepin K.H."/>
            <person name="Johnson M."/>
            <person name="Bhonagiri V."/>
            <person name="Zhang X."/>
            <person name="Suruliraj S."/>
            <person name="Warren W."/>
            <person name="Chinwalla A."/>
            <person name="Mardis E.R."/>
            <person name="Wilson R.K."/>
        </authorList>
    </citation>
    <scope>NUCLEOTIDE SEQUENCE [LARGE SCALE GENOMIC DNA]</scope>
    <source>
        <strain evidence="1 2">ATCC 51873</strain>
    </source>
</reference>
<gene>
    <name evidence="1" type="ORF">HMPREF0454_04150</name>
</gene>
<evidence type="ECO:0000313" key="1">
    <source>
        <dbReference type="EMBL" id="EHM39014.1"/>
    </source>
</evidence>
<dbReference type="RefSeq" id="WP_004095918.1">
    <property type="nucleotide sequence ID" value="NZ_JH417552.1"/>
</dbReference>
<evidence type="ECO:0000313" key="2">
    <source>
        <dbReference type="Proteomes" id="UP000005959"/>
    </source>
</evidence>
<dbReference type="AlphaFoldDB" id="G9YC24"/>
<sequence>MKGLCDPELVHDFFSGRTWDDIAASLKLKNDSYALELGVSFLSEDEFFYYIPLYIYASLHNKDEFFVFESDFVQAYLCPDFRSHDDFLNFILRFSDAQLLMLAQFMSYESEILKCFHASKACVDFWDTYL</sequence>